<keyword evidence="1" id="KW-0472">Membrane</keyword>
<evidence type="ECO:0000313" key="2">
    <source>
        <dbReference type="EMBL" id="KKO43904.1"/>
    </source>
</evidence>
<protein>
    <submittedName>
        <fullName evidence="2">Uncharacterized protein</fullName>
    </submittedName>
</protein>
<keyword evidence="3" id="KW-1185">Reference proteome</keyword>
<proteinExistence type="predicted"/>
<dbReference type="EMBL" id="LAHO01000024">
    <property type="protein sequence ID" value="KKO43904.1"/>
    <property type="molecule type" value="Genomic_DNA"/>
</dbReference>
<dbReference type="RefSeq" id="WP_046559191.1">
    <property type="nucleotide sequence ID" value="NZ_LAHO01000024.1"/>
</dbReference>
<keyword evidence="1" id="KW-0812">Transmembrane</keyword>
<name>A0A0M2V0J8_9GAMM</name>
<dbReference type="PATRIC" id="fig|336831.14.peg.1068"/>
<organism evidence="2 3">
    <name type="scientific">Arsukibacterium ikkense</name>
    <dbReference type="NCBI Taxonomy" id="336831"/>
    <lineage>
        <taxon>Bacteria</taxon>
        <taxon>Pseudomonadati</taxon>
        <taxon>Pseudomonadota</taxon>
        <taxon>Gammaproteobacteria</taxon>
        <taxon>Chromatiales</taxon>
        <taxon>Chromatiaceae</taxon>
        <taxon>Arsukibacterium</taxon>
    </lineage>
</organism>
<dbReference type="OrthoDB" id="5768911at2"/>
<keyword evidence="1" id="KW-1133">Transmembrane helix</keyword>
<comment type="caution">
    <text evidence="2">The sequence shown here is derived from an EMBL/GenBank/DDBJ whole genome shotgun (WGS) entry which is preliminary data.</text>
</comment>
<sequence>MSAITHTLHQFFAEYGRAVLLAVLVHAIILALLLTTKFSQPASPQVAEPIISFLYQPPPVVPPPTPAATAAWPSEAEIAEQLSTELPPSLATASKPSVNVQSTAAGGAVVTEQENEIDAIADPQARLVGGESLAQRVLNQVAEPDQAAIEQAANTSYQQFLQKQQQPRLTVDKKHWPVSQNPAQQVVAQLNDGKHIVRIRKGVCVIGDPTLDGFEELMAARRVPCGNEVATSELLKQALDKHIKR</sequence>
<dbReference type="AlphaFoldDB" id="A0A0M2V0J8"/>
<feature type="transmembrane region" description="Helical" evidence="1">
    <location>
        <begin position="15"/>
        <end position="34"/>
    </location>
</feature>
<accession>A0A0M2V0J8</accession>
<dbReference type="Proteomes" id="UP000034228">
    <property type="component" value="Unassembled WGS sequence"/>
</dbReference>
<evidence type="ECO:0000313" key="3">
    <source>
        <dbReference type="Proteomes" id="UP000034228"/>
    </source>
</evidence>
<reference evidence="2 3" key="1">
    <citation type="submission" date="2015-03" db="EMBL/GenBank/DDBJ databases">
        <title>Draft genome sequences of two protease-producing strains of Arsukibacterium isolated from two cold and alkaline environments.</title>
        <authorList>
            <person name="Lylloff J.E."/>
            <person name="Skov L.B."/>
            <person name="Jepsen M."/>
            <person name="Hallin P.F."/>
            <person name="Sorensen S.J."/>
            <person name="Stougaard P."/>
            <person name="Glaring M.A."/>
        </authorList>
    </citation>
    <scope>NUCLEOTIDE SEQUENCE [LARGE SCALE GENOMIC DNA]</scope>
    <source>
        <strain evidence="2 3">GCM72</strain>
    </source>
</reference>
<gene>
    <name evidence="2" type="ORF">WG68_18370</name>
</gene>
<evidence type="ECO:0000256" key="1">
    <source>
        <dbReference type="SAM" id="Phobius"/>
    </source>
</evidence>